<protein>
    <submittedName>
        <fullName evidence="1">Uncharacterized protein</fullName>
    </submittedName>
</protein>
<gene>
    <name evidence="1" type="ORF">RFI_32133</name>
</gene>
<dbReference type="Proteomes" id="UP000023152">
    <property type="component" value="Unassembled WGS sequence"/>
</dbReference>
<reference evidence="1 2" key="1">
    <citation type="journal article" date="2013" name="Curr. Biol.">
        <title>The Genome of the Foraminiferan Reticulomyxa filosa.</title>
        <authorList>
            <person name="Glockner G."/>
            <person name="Hulsmann N."/>
            <person name="Schleicher M."/>
            <person name="Noegel A.A."/>
            <person name="Eichinger L."/>
            <person name="Gallinger C."/>
            <person name="Pawlowski J."/>
            <person name="Sierra R."/>
            <person name="Euteneuer U."/>
            <person name="Pillet L."/>
            <person name="Moustafa A."/>
            <person name="Platzer M."/>
            <person name="Groth M."/>
            <person name="Szafranski K."/>
            <person name="Schliwa M."/>
        </authorList>
    </citation>
    <scope>NUCLEOTIDE SEQUENCE [LARGE SCALE GENOMIC DNA]</scope>
</reference>
<proteinExistence type="predicted"/>
<name>X6LTK5_RETFI</name>
<feature type="non-terminal residue" evidence="1">
    <location>
        <position position="1"/>
    </location>
</feature>
<dbReference type="AlphaFoldDB" id="X6LTK5"/>
<keyword evidence="2" id="KW-1185">Reference proteome</keyword>
<feature type="non-terminal residue" evidence="1">
    <location>
        <position position="279"/>
    </location>
</feature>
<evidence type="ECO:0000313" key="1">
    <source>
        <dbReference type="EMBL" id="ETO05263.1"/>
    </source>
</evidence>
<sequence>SVISLIKIQSGSSFTLNEITMTNDWIYFQLAVRAVEDIRKEIREALLGQNNLTNQSQIDVSSVSYYISLLKKIYVDVAFYTTTKVLKRLLIIDWKRNCLNTFDNNNKLKNELPPWDFFVIVKFMSQEYETNLNASICNILTKSLENYQKISKLSHLDLFCLIPCLNYLRSIQSNISDTRFFNDQNIESQEKSKENNMKEMILDILQTELHIRQSRDITPEIFTEAYVILLNIWINITSIDNDITRTSTLAEYPHKTFTRKLVSICKDIIERVSFEVYMK</sequence>
<organism evidence="1 2">
    <name type="scientific">Reticulomyxa filosa</name>
    <dbReference type="NCBI Taxonomy" id="46433"/>
    <lineage>
        <taxon>Eukaryota</taxon>
        <taxon>Sar</taxon>
        <taxon>Rhizaria</taxon>
        <taxon>Retaria</taxon>
        <taxon>Foraminifera</taxon>
        <taxon>Monothalamids</taxon>
        <taxon>Reticulomyxidae</taxon>
        <taxon>Reticulomyxa</taxon>
    </lineage>
</organism>
<accession>X6LTK5</accession>
<comment type="caution">
    <text evidence="1">The sequence shown here is derived from an EMBL/GenBank/DDBJ whole genome shotgun (WGS) entry which is preliminary data.</text>
</comment>
<dbReference type="EMBL" id="ASPP01028339">
    <property type="protein sequence ID" value="ETO05263.1"/>
    <property type="molecule type" value="Genomic_DNA"/>
</dbReference>
<evidence type="ECO:0000313" key="2">
    <source>
        <dbReference type="Proteomes" id="UP000023152"/>
    </source>
</evidence>